<evidence type="ECO:0000313" key="3">
    <source>
        <dbReference type="EMBL" id="BBG25743.1"/>
    </source>
</evidence>
<evidence type="ECO:0000313" key="5">
    <source>
        <dbReference type="Proteomes" id="UP000325030"/>
    </source>
</evidence>
<name>A0A510DS25_9CREN</name>
<dbReference type="Pfam" id="PF01565">
    <property type="entry name" value="FAD_binding_4"/>
    <property type="match status" value="1"/>
</dbReference>
<reference evidence="5" key="1">
    <citation type="submission" date="2018-09" db="EMBL/GenBank/DDBJ databases">
        <title>Complete Genome Sequencing of Sulfolobus sp. JCM 16834.</title>
        <authorList>
            <person name="Kato S."/>
            <person name="Itoh T."/>
            <person name="Ohkuma M."/>
        </authorList>
    </citation>
    <scope>NUCLEOTIDE SEQUENCE [LARGE SCALE GENOMIC DNA]</scope>
    <source>
        <strain evidence="5">IC-007</strain>
    </source>
</reference>
<sequence length="295" mass="32888">MKPKDEIEVMQILGEYSKTGKKIRIVGTGTHDARSISKAEDVMSTTEMSDFSIHEGVVESYAGALVPKIREEAAEEGMLFPVIYDGTVGGALAQNTVSSLSTGFGTPYDLTEMVRFVTPRRTFAWKGVIGSKGMLGAITYSRMKTYARPNHVYIYERTTPDPGYFMLYSFILSKFKPIAFVMEYEGGKYNVHASFMKSDLPIEGFSVDEGIPAVEESGGPSAVVQVDSLISDFRRITEETNPAYAYAVYGYNYVFVYSSELEQISEMGYRVFHRGSVHPAQLKVKKFLDFTNTIL</sequence>
<organism evidence="2 4">
    <name type="scientific">Sulfuracidifex tepidarius</name>
    <dbReference type="NCBI Taxonomy" id="1294262"/>
    <lineage>
        <taxon>Archaea</taxon>
        <taxon>Thermoproteota</taxon>
        <taxon>Thermoprotei</taxon>
        <taxon>Sulfolobales</taxon>
        <taxon>Sulfolobaceae</taxon>
        <taxon>Sulfuracidifex</taxon>
    </lineage>
</organism>
<dbReference type="InterPro" id="IPR016169">
    <property type="entry name" value="FAD-bd_PCMH_sub2"/>
</dbReference>
<reference evidence="2 4" key="2">
    <citation type="journal article" date="2020" name="Int. J. Syst. Evol. Microbiol.">
        <title>Sulfuracidifex tepidarius gen. nov., sp. nov. and transfer of Sulfolobus metallicus Huber and Stetter 1992 to the genus Sulfuracidifex as Sulfuracidifex metallicus comb. nov.</title>
        <authorList>
            <person name="Itoh T."/>
            <person name="Miura T."/>
            <person name="Sakai H.D."/>
            <person name="Kato S."/>
            <person name="Ohkuma M."/>
            <person name="Takashina T."/>
        </authorList>
    </citation>
    <scope>NUCLEOTIDE SEQUENCE [LARGE SCALE GENOMIC DNA]</scope>
    <source>
        <strain evidence="2 4">IC-006</strain>
        <strain evidence="3">IC-007</strain>
    </source>
</reference>
<protein>
    <recommendedName>
        <fullName evidence="1">FAD linked oxidase N-terminal domain-containing protein</fullName>
    </recommendedName>
</protein>
<keyword evidence="4" id="KW-1185">Reference proteome</keyword>
<accession>A0A510DS25</accession>
<accession>A0A510DZT2</accession>
<dbReference type="GeneID" id="41714150"/>
<dbReference type="Proteomes" id="UP000325030">
    <property type="component" value="Chromosome"/>
</dbReference>
<gene>
    <name evidence="2" type="ORF">IC006_0266</name>
    <name evidence="3" type="ORF">IC007_0248</name>
</gene>
<evidence type="ECO:0000313" key="4">
    <source>
        <dbReference type="Proteomes" id="UP000322983"/>
    </source>
</evidence>
<dbReference type="EMBL" id="AP018930">
    <property type="protein sequence ID" value="BBG25743.1"/>
    <property type="molecule type" value="Genomic_DNA"/>
</dbReference>
<feature type="domain" description="FAD linked oxidase N-terminal" evidence="1">
    <location>
        <begin position="2"/>
        <end position="119"/>
    </location>
</feature>
<dbReference type="SUPFAM" id="SSF56176">
    <property type="entry name" value="FAD-binding/transporter-associated domain-like"/>
    <property type="match status" value="1"/>
</dbReference>
<dbReference type="EMBL" id="AP018929">
    <property type="protein sequence ID" value="BBG22982.1"/>
    <property type="molecule type" value="Genomic_DNA"/>
</dbReference>
<dbReference type="GO" id="GO:0050660">
    <property type="term" value="F:flavin adenine dinucleotide binding"/>
    <property type="evidence" value="ECO:0007669"/>
    <property type="project" value="InterPro"/>
</dbReference>
<dbReference type="KEGG" id="step:IC006_0266"/>
<dbReference type="InterPro" id="IPR006094">
    <property type="entry name" value="Oxid_FAD_bind_N"/>
</dbReference>
<evidence type="ECO:0000313" key="2">
    <source>
        <dbReference type="EMBL" id="BBG22982.1"/>
    </source>
</evidence>
<dbReference type="STRING" id="1294262.GCA_001316085_02725"/>
<dbReference type="OrthoDB" id="34302at2157"/>
<proteinExistence type="predicted"/>
<dbReference type="InterPro" id="IPR036318">
    <property type="entry name" value="FAD-bd_PCMH-like_sf"/>
</dbReference>
<dbReference type="AlphaFoldDB" id="A0A510DS25"/>
<dbReference type="Gene3D" id="3.30.465.10">
    <property type="match status" value="1"/>
</dbReference>
<evidence type="ECO:0000259" key="1">
    <source>
        <dbReference type="Pfam" id="PF01565"/>
    </source>
</evidence>
<dbReference type="RefSeq" id="WP_054846658.1">
    <property type="nucleotide sequence ID" value="NZ_AP018929.1"/>
</dbReference>
<dbReference type="Proteomes" id="UP000322983">
    <property type="component" value="Chromosome"/>
</dbReference>